<evidence type="ECO:0000313" key="3">
    <source>
        <dbReference type="Proteomes" id="UP000072660"/>
    </source>
</evidence>
<dbReference type="EMBL" id="LSZO01000182">
    <property type="protein sequence ID" value="KXU36451.1"/>
    <property type="molecule type" value="Genomic_DNA"/>
</dbReference>
<reference evidence="2 3" key="1">
    <citation type="submission" date="2016-02" db="EMBL/GenBank/DDBJ databases">
        <authorList>
            <person name="Wen L."/>
            <person name="He K."/>
            <person name="Yang H."/>
        </authorList>
    </citation>
    <scope>NUCLEOTIDE SEQUENCE [LARGE SCALE GENOMIC DNA]</scope>
    <source>
        <strain evidence="2 3">CV58</strain>
    </source>
</reference>
<sequence length="173" mass="20183">MRAKVEHPFRVIKRKFGPLTHWADARNALKLLGNQDIECLRRPEFRIKVPYRWHRGNIPIASLRGNLSLPEVSAVFYPDMVEPQTTSAIKAMENFYKAIRKVSFGIDIKPGRLLYIDNHFTLHSRDKFNGSFDKYQNPTRRIQRVFVSPNLWNHLGLTQVKSRVLQRVEAVAC</sequence>
<keyword evidence="1" id="KW-0560">Oxidoreductase</keyword>
<keyword evidence="3" id="KW-1185">Reference proteome</keyword>
<proteinExistence type="predicted"/>
<dbReference type="AlphaFoldDB" id="A0A139SPS3"/>
<organism evidence="2 3">
    <name type="scientific">Ventosimonas gracilis</name>
    <dbReference type="NCBI Taxonomy" id="1680762"/>
    <lineage>
        <taxon>Bacteria</taxon>
        <taxon>Pseudomonadati</taxon>
        <taxon>Pseudomonadota</taxon>
        <taxon>Gammaproteobacteria</taxon>
        <taxon>Pseudomonadales</taxon>
        <taxon>Ventosimonadaceae</taxon>
        <taxon>Ventosimonas</taxon>
    </lineage>
</organism>
<dbReference type="Gene3D" id="3.60.130.10">
    <property type="entry name" value="Clavaminate synthase-like"/>
    <property type="match status" value="1"/>
</dbReference>
<accession>A0A139SPS3</accession>
<gene>
    <name evidence="2" type="ORF">AXE65_04975</name>
</gene>
<name>A0A139SPS3_9GAMM</name>
<evidence type="ECO:0000313" key="2">
    <source>
        <dbReference type="EMBL" id="KXU36451.1"/>
    </source>
</evidence>
<protein>
    <submittedName>
        <fullName evidence="2">Uncharacterized protein</fullName>
    </submittedName>
</protein>
<dbReference type="Proteomes" id="UP000072660">
    <property type="component" value="Unassembled WGS sequence"/>
</dbReference>
<comment type="caution">
    <text evidence="2">The sequence shown here is derived from an EMBL/GenBank/DDBJ whole genome shotgun (WGS) entry which is preliminary data.</text>
</comment>
<dbReference type="SUPFAM" id="SSF51197">
    <property type="entry name" value="Clavaminate synthase-like"/>
    <property type="match status" value="1"/>
</dbReference>
<dbReference type="GO" id="GO:0016706">
    <property type="term" value="F:2-oxoglutarate-dependent dioxygenase activity"/>
    <property type="evidence" value="ECO:0007669"/>
    <property type="project" value="UniProtKB-ARBA"/>
</dbReference>
<dbReference type="InterPro" id="IPR042098">
    <property type="entry name" value="TauD-like_sf"/>
</dbReference>
<evidence type="ECO:0000256" key="1">
    <source>
        <dbReference type="ARBA" id="ARBA00023002"/>
    </source>
</evidence>